<keyword evidence="4 5" id="KW-0472">Membrane</keyword>
<dbReference type="InterPro" id="IPR021797">
    <property type="entry name" value="Wzy_C_2"/>
</dbReference>
<evidence type="ECO:0000256" key="1">
    <source>
        <dbReference type="ARBA" id="ARBA00004141"/>
    </source>
</evidence>
<dbReference type="InterPro" id="IPR051533">
    <property type="entry name" value="WaaL-like"/>
</dbReference>
<dbReference type="Pfam" id="PF11846">
    <property type="entry name" value="Wzy_C_2"/>
    <property type="match status" value="1"/>
</dbReference>
<evidence type="ECO:0000259" key="8">
    <source>
        <dbReference type="Pfam" id="PF15864"/>
    </source>
</evidence>
<dbReference type="PANTHER" id="PTHR37422">
    <property type="entry name" value="TEICHURONIC ACID BIOSYNTHESIS PROTEIN TUAE"/>
    <property type="match status" value="1"/>
</dbReference>
<name>N8WJM2_9GAMM</name>
<feature type="domain" description="Virulence factor membrane-bound polymerase C-terminal" evidence="7">
    <location>
        <begin position="387"/>
        <end position="540"/>
    </location>
</feature>
<comment type="caution">
    <text evidence="9">The sequence shown here is derived from an EMBL/GenBank/DDBJ whole genome shotgun (WGS) entry which is preliminary data.</text>
</comment>
<feature type="transmembrane region" description="Helical" evidence="5">
    <location>
        <begin position="432"/>
        <end position="449"/>
    </location>
</feature>
<dbReference type="Pfam" id="PF04932">
    <property type="entry name" value="Wzy_C"/>
    <property type="match status" value="1"/>
</dbReference>
<evidence type="ECO:0000256" key="2">
    <source>
        <dbReference type="ARBA" id="ARBA00022692"/>
    </source>
</evidence>
<feature type="domain" description="O-antigen ligase-related" evidence="6">
    <location>
        <begin position="212"/>
        <end position="362"/>
    </location>
</feature>
<accession>N8WJM2</accession>
<feature type="transmembrane region" description="Helical" evidence="5">
    <location>
        <begin position="178"/>
        <end position="199"/>
    </location>
</feature>
<evidence type="ECO:0000313" key="9">
    <source>
        <dbReference type="EMBL" id="ENV12166.1"/>
    </source>
</evidence>
<feature type="transmembrane region" description="Helical" evidence="5">
    <location>
        <begin position="135"/>
        <end position="158"/>
    </location>
</feature>
<organism evidence="9 10">
    <name type="scientific">Acinetobacter schindleri NIPH 900</name>
    <dbReference type="NCBI Taxonomy" id="1217675"/>
    <lineage>
        <taxon>Bacteria</taxon>
        <taxon>Pseudomonadati</taxon>
        <taxon>Pseudomonadota</taxon>
        <taxon>Gammaproteobacteria</taxon>
        <taxon>Moraxellales</taxon>
        <taxon>Moraxellaceae</taxon>
        <taxon>Acinetobacter</taxon>
    </lineage>
</organism>
<evidence type="ECO:0000313" key="10">
    <source>
        <dbReference type="Proteomes" id="UP000018438"/>
    </source>
</evidence>
<evidence type="ECO:0000259" key="7">
    <source>
        <dbReference type="Pfam" id="PF11846"/>
    </source>
</evidence>
<dbReference type="InterPro" id="IPR007016">
    <property type="entry name" value="O-antigen_ligase-rel_domated"/>
</dbReference>
<evidence type="ECO:0008006" key="11">
    <source>
        <dbReference type="Google" id="ProtNLM"/>
    </source>
</evidence>
<feature type="transmembrane region" description="Helical" evidence="5">
    <location>
        <begin position="21"/>
        <end position="40"/>
    </location>
</feature>
<feature type="transmembrane region" description="Helical" evidence="5">
    <location>
        <begin position="350"/>
        <end position="368"/>
    </location>
</feature>
<sequence length="563" mass="64947">MTPNQQKKYKIEPVFSLFFPMKSALLFLVAILISLAWLLPIHYRPWVTYTGELYAFFALFALAACLFKAKLQIPKISLPLLALCSVPLIQWGFGLVYFFDKALLSSVYIFSFWLAIILGYNLTQNKSERERIFTGFSYVLLGVGSITAFMAICQWLTLDQYLPMMVDIKIGQRPYANFAQPNNMATFLVMSLMACLYLYEKQKLKTVWIVIAAAMILVGVVLSQSRTSWLGSLCLLTYLSYQQYRGVMRIKWRYSLLWFAAFIGLIFIAPAFSQLLSQSADLSVQSPDVVQRATGDMSRLAIWQQMLAAIEHQPWWGYGWHQTSVAYVTISEFVQGPVWIRSAHNFILDFLLWNGVILGVPFLAYLGYWAYQLHKYTQSVESVVGILMLGAFSVHAMLEFPQNYAYFLLPVGFIIGMIQSQRVVKGLTLSPLYLRSTFVVGALLLVLIYRDYEMMVPKLNQSVRYEHTPEKITHQDRIFVLEEFNRRIAWIRLNPYSLQTPDQLQDIHEIVLNYPTRYDLLKYARILAFNGYEAEAKKQLWLLSTLWQVNVDYATLLDEAASR</sequence>
<dbReference type="PATRIC" id="fig|1217675.3.peg.2647"/>
<feature type="domain" description="Protein glycosylation ligase" evidence="8">
    <location>
        <begin position="174"/>
        <end position="198"/>
    </location>
</feature>
<dbReference type="InterPro" id="IPR031726">
    <property type="entry name" value="PglL_A"/>
</dbReference>
<feature type="transmembrane region" description="Helical" evidence="5">
    <location>
        <begin position="79"/>
        <end position="99"/>
    </location>
</feature>
<comment type="subcellular location">
    <subcellularLocation>
        <location evidence="1">Membrane</location>
        <topology evidence="1">Multi-pass membrane protein</topology>
    </subcellularLocation>
</comment>
<feature type="transmembrane region" description="Helical" evidence="5">
    <location>
        <begin position="380"/>
        <end position="398"/>
    </location>
</feature>
<gene>
    <name evidence="9" type="ORF">F965_02729</name>
</gene>
<keyword evidence="10" id="KW-1185">Reference proteome</keyword>
<evidence type="ECO:0000259" key="6">
    <source>
        <dbReference type="Pfam" id="PF04932"/>
    </source>
</evidence>
<dbReference type="Proteomes" id="UP000018438">
    <property type="component" value="Unassembled WGS sequence"/>
</dbReference>
<keyword evidence="3 5" id="KW-1133">Transmembrane helix</keyword>
<evidence type="ECO:0000256" key="4">
    <source>
        <dbReference type="ARBA" id="ARBA00023136"/>
    </source>
</evidence>
<dbReference type="HOGENOM" id="CLU_031791_1_0_6"/>
<feature type="transmembrane region" description="Helical" evidence="5">
    <location>
        <begin position="256"/>
        <end position="276"/>
    </location>
</feature>
<evidence type="ECO:0000256" key="5">
    <source>
        <dbReference type="SAM" id="Phobius"/>
    </source>
</evidence>
<dbReference type="AlphaFoldDB" id="N8WJM2"/>
<feature type="transmembrane region" description="Helical" evidence="5">
    <location>
        <begin position="404"/>
        <end position="420"/>
    </location>
</feature>
<dbReference type="GO" id="GO:0016020">
    <property type="term" value="C:membrane"/>
    <property type="evidence" value="ECO:0007669"/>
    <property type="project" value="UniProtKB-SubCell"/>
</dbReference>
<dbReference type="PANTHER" id="PTHR37422:SF13">
    <property type="entry name" value="LIPOPOLYSACCHARIDE BIOSYNTHESIS PROTEIN PA4999-RELATED"/>
    <property type="match status" value="1"/>
</dbReference>
<feature type="transmembrane region" description="Helical" evidence="5">
    <location>
        <begin position="206"/>
        <end position="222"/>
    </location>
</feature>
<proteinExistence type="predicted"/>
<feature type="transmembrane region" description="Helical" evidence="5">
    <location>
        <begin position="105"/>
        <end position="123"/>
    </location>
</feature>
<reference evidence="9 10" key="1">
    <citation type="submission" date="2013-02" db="EMBL/GenBank/DDBJ databases">
        <title>The Genome Sequence of Acinetobacter schindleri NIPH 900.</title>
        <authorList>
            <consortium name="The Broad Institute Genome Sequencing Platform"/>
            <consortium name="The Broad Institute Genome Sequencing Center for Infectious Disease"/>
            <person name="Cerqueira G."/>
            <person name="Feldgarden M."/>
            <person name="Courvalin P."/>
            <person name="Perichon B."/>
            <person name="Grillot-Courvalin C."/>
            <person name="Clermont D."/>
            <person name="Rocha E."/>
            <person name="Yoon E.-J."/>
            <person name="Nemec A."/>
            <person name="Walker B."/>
            <person name="Young S.K."/>
            <person name="Zeng Q."/>
            <person name="Gargeya S."/>
            <person name="Fitzgerald M."/>
            <person name="Haas B."/>
            <person name="Abouelleil A."/>
            <person name="Alvarado L."/>
            <person name="Arachchi H.M."/>
            <person name="Berlin A.M."/>
            <person name="Chapman S.B."/>
            <person name="Dewar J."/>
            <person name="Goldberg J."/>
            <person name="Griggs A."/>
            <person name="Gujja S."/>
            <person name="Hansen M."/>
            <person name="Howarth C."/>
            <person name="Imamovic A."/>
            <person name="Larimer J."/>
            <person name="McCowan C."/>
            <person name="Murphy C."/>
            <person name="Neiman D."/>
            <person name="Pearson M."/>
            <person name="Priest M."/>
            <person name="Roberts A."/>
            <person name="Saif S."/>
            <person name="Shea T."/>
            <person name="Sisk P."/>
            <person name="Sykes S."/>
            <person name="Wortman J."/>
            <person name="Nusbaum C."/>
            <person name="Birren B."/>
        </authorList>
    </citation>
    <scope>NUCLEOTIDE SEQUENCE [LARGE SCALE GENOMIC DNA]</scope>
    <source>
        <strain evidence="9 10">NIPH 900</strain>
    </source>
</reference>
<dbReference type="Pfam" id="PF15864">
    <property type="entry name" value="PglL_A"/>
    <property type="match status" value="1"/>
</dbReference>
<protein>
    <recommendedName>
        <fullName evidence="11">Polymerase</fullName>
    </recommendedName>
</protein>
<feature type="transmembrane region" description="Helical" evidence="5">
    <location>
        <begin position="46"/>
        <end position="67"/>
    </location>
</feature>
<dbReference type="EMBL" id="APPI01000023">
    <property type="protein sequence ID" value="ENV12166.1"/>
    <property type="molecule type" value="Genomic_DNA"/>
</dbReference>
<evidence type="ECO:0000256" key="3">
    <source>
        <dbReference type="ARBA" id="ARBA00022989"/>
    </source>
</evidence>
<keyword evidence="2 5" id="KW-0812">Transmembrane</keyword>